<name>T1B8A6_9ZZZZ</name>
<evidence type="ECO:0000256" key="8">
    <source>
        <dbReference type="SAM" id="MobiDB-lite"/>
    </source>
</evidence>
<evidence type="ECO:0000256" key="4">
    <source>
        <dbReference type="ARBA" id="ARBA00022927"/>
    </source>
</evidence>
<gene>
    <name evidence="9" type="ORF">B1B_06250</name>
</gene>
<dbReference type="AlphaFoldDB" id="T1B8A6"/>
<dbReference type="Pfam" id="PF02416">
    <property type="entry name" value="TatA_B_E"/>
    <property type="match status" value="1"/>
</dbReference>
<evidence type="ECO:0000256" key="3">
    <source>
        <dbReference type="ARBA" id="ARBA00022692"/>
    </source>
</evidence>
<evidence type="ECO:0000256" key="1">
    <source>
        <dbReference type="ARBA" id="ARBA00004167"/>
    </source>
</evidence>
<keyword evidence="7" id="KW-0472">Membrane</keyword>
<accession>T1B8A6</accession>
<dbReference type="Gene3D" id="1.20.5.3310">
    <property type="match status" value="1"/>
</dbReference>
<dbReference type="PANTHER" id="PTHR42982">
    <property type="entry name" value="SEC-INDEPENDENT PROTEIN TRANSLOCASE PROTEIN TATA"/>
    <property type="match status" value="1"/>
</dbReference>
<reference evidence="9" key="1">
    <citation type="submission" date="2013-08" db="EMBL/GenBank/DDBJ databases">
        <authorList>
            <person name="Mendez C."/>
            <person name="Richter M."/>
            <person name="Ferrer M."/>
            <person name="Sanchez J."/>
        </authorList>
    </citation>
    <scope>NUCLEOTIDE SEQUENCE</scope>
</reference>
<comment type="subcellular location">
    <subcellularLocation>
        <location evidence="1">Membrane</location>
        <topology evidence="1">Single-pass membrane protein</topology>
    </subcellularLocation>
</comment>
<evidence type="ECO:0000256" key="7">
    <source>
        <dbReference type="ARBA" id="ARBA00023136"/>
    </source>
</evidence>
<evidence type="ECO:0000313" key="9">
    <source>
        <dbReference type="EMBL" id="EQD66112.1"/>
    </source>
</evidence>
<dbReference type="GO" id="GO:0016020">
    <property type="term" value="C:membrane"/>
    <property type="evidence" value="ECO:0007669"/>
    <property type="project" value="UniProtKB-ARBA"/>
</dbReference>
<organism evidence="9">
    <name type="scientific">mine drainage metagenome</name>
    <dbReference type="NCBI Taxonomy" id="410659"/>
    <lineage>
        <taxon>unclassified sequences</taxon>
        <taxon>metagenomes</taxon>
        <taxon>ecological metagenomes</taxon>
    </lineage>
</organism>
<keyword evidence="6" id="KW-0811">Translocation</keyword>
<dbReference type="GO" id="GO:0015031">
    <property type="term" value="P:protein transport"/>
    <property type="evidence" value="ECO:0007669"/>
    <property type="project" value="UniProtKB-KW"/>
</dbReference>
<proteinExistence type="predicted"/>
<keyword evidence="4" id="KW-0653">Protein transport</keyword>
<keyword evidence="3" id="KW-0812">Transmembrane</keyword>
<sequence length="409" mass="44555">MVVFDQNDDGTLYLRPAQGKSGGKPLAPFQVEATLFGSPGELELLVAGAYRAGHDSIEILSDVPLNLEAVEEVQAAARRLLGVSVVAHEPNRLVIQSFLDPSKYALPQMIQRMRMILSALVEEAQGLIRRDGPSRSKRAPALAEELGKVHALLVRQLQLASRDWSLAREIGSPDPRHLLSWRVVVQSLGESGRILVELLPTLSRGRRTVNPARAETLESYKAALETVVDALVHPSLAHACAARDQVKNLQRKLESARPERSRRVSGQSPPPSTRPSARGQEARGPGGGGDGPGRHRRHPGGAGGPSPLTPDHRQRVRTVYTDSYLRYERHKARGHGAPAGPPMLDSIDDWIIIAVVFAILFWGSAKIPQLAHSLGRAVGEFKKGKTESELELAQSQSNARVARDQAQLR</sequence>
<keyword evidence="2" id="KW-0813">Transport</keyword>
<evidence type="ECO:0000256" key="6">
    <source>
        <dbReference type="ARBA" id="ARBA00023010"/>
    </source>
</evidence>
<dbReference type="InterPro" id="IPR003369">
    <property type="entry name" value="TatA/B/E"/>
</dbReference>
<evidence type="ECO:0000256" key="5">
    <source>
        <dbReference type="ARBA" id="ARBA00022989"/>
    </source>
</evidence>
<dbReference type="EMBL" id="AUZY01003982">
    <property type="protein sequence ID" value="EQD66112.1"/>
    <property type="molecule type" value="Genomic_DNA"/>
</dbReference>
<feature type="region of interest" description="Disordered" evidence="8">
    <location>
        <begin position="249"/>
        <end position="315"/>
    </location>
</feature>
<reference evidence="9" key="2">
    <citation type="journal article" date="2014" name="ISME J.">
        <title>Microbial stratification in low pH oxic and suboxic macroscopic growths along an acid mine drainage.</title>
        <authorList>
            <person name="Mendez-Garcia C."/>
            <person name="Mesa V."/>
            <person name="Sprenger R.R."/>
            <person name="Richter M."/>
            <person name="Diez M.S."/>
            <person name="Solano J."/>
            <person name="Bargiela R."/>
            <person name="Golyshina O.V."/>
            <person name="Manteca A."/>
            <person name="Ramos J.L."/>
            <person name="Gallego J.R."/>
            <person name="Llorente I."/>
            <person name="Martins Dos Santos V.A."/>
            <person name="Jensen O.N."/>
            <person name="Pelaez A.I."/>
            <person name="Sanchez J."/>
            <person name="Ferrer M."/>
        </authorList>
    </citation>
    <scope>NUCLEOTIDE SEQUENCE</scope>
</reference>
<feature type="region of interest" description="Disordered" evidence="8">
    <location>
        <begin position="389"/>
        <end position="409"/>
    </location>
</feature>
<evidence type="ECO:0000256" key="2">
    <source>
        <dbReference type="ARBA" id="ARBA00022448"/>
    </source>
</evidence>
<comment type="caution">
    <text evidence="9">The sequence shown here is derived from an EMBL/GenBank/DDBJ whole genome shotgun (WGS) entry which is preliminary data.</text>
</comment>
<keyword evidence="5" id="KW-1133">Transmembrane helix</keyword>
<protein>
    <submittedName>
        <fullName evidence="9">Bacterial sec-independent translocation protein mttA/Hcf106</fullName>
    </submittedName>
</protein>
<dbReference type="PANTHER" id="PTHR42982:SF1">
    <property type="entry name" value="SEC-INDEPENDENT PROTEIN TRANSLOCASE PROTEIN TATA"/>
    <property type="match status" value="1"/>
</dbReference>
<feature type="compositionally biased region" description="Basic and acidic residues" evidence="8">
    <location>
        <begin position="251"/>
        <end position="262"/>
    </location>
</feature>